<dbReference type="InterPro" id="IPR014052">
    <property type="entry name" value="DNA_primase_ssu_euk/arc"/>
</dbReference>
<comment type="similarity">
    <text evidence="1 11 12">Belongs to the eukaryotic-type primase small subunit family.</text>
</comment>
<evidence type="ECO:0000256" key="6">
    <source>
        <dbReference type="ARBA" id="ARBA00022705"/>
    </source>
</evidence>
<comment type="subunit">
    <text evidence="11">Heterodimer of a small subunit (PriS) and a large subunit (PriL).</text>
</comment>
<evidence type="ECO:0000256" key="13">
    <source>
        <dbReference type="RuleBase" id="RU004224"/>
    </source>
</evidence>
<evidence type="ECO:0000256" key="3">
    <source>
        <dbReference type="ARBA" id="ARBA00022515"/>
    </source>
</evidence>
<dbReference type="Gene3D" id="1.10.8.160">
    <property type="entry name" value="DNA primase S, domain 2"/>
    <property type="match status" value="1"/>
</dbReference>
<dbReference type="SUPFAM" id="SSF56747">
    <property type="entry name" value="Prim-pol domain"/>
    <property type="match status" value="1"/>
</dbReference>
<dbReference type="Gene3D" id="3.90.920.10">
    <property type="entry name" value="DNA primase, PRIM domain"/>
    <property type="match status" value="1"/>
</dbReference>
<keyword evidence="9 11" id="KW-0804">Transcription</keyword>
<organism evidence="14 15">
    <name type="scientific">Candidatus Methanofastidiosum methylothiophilum</name>
    <dbReference type="NCBI Taxonomy" id="1705564"/>
    <lineage>
        <taxon>Archaea</taxon>
        <taxon>Methanobacteriati</taxon>
        <taxon>Methanobacteriota</taxon>
        <taxon>Stenosarchaea group</taxon>
        <taxon>Candidatus Methanofastidiosia</taxon>
        <taxon>Candidatus Methanofastidiosales</taxon>
        <taxon>Candidatus Methanofastidiosaceae</taxon>
        <taxon>Candidatus Methanofastidiosum</taxon>
    </lineage>
</organism>
<dbReference type="Pfam" id="PF01896">
    <property type="entry name" value="DNA_primase_S"/>
    <property type="match status" value="1"/>
</dbReference>
<feature type="active site" evidence="11">
    <location>
        <position position="97"/>
    </location>
</feature>
<dbReference type="HAMAP" id="MF_00700">
    <property type="entry name" value="DNA_primase_sml_arc"/>
    <property type="match status" value="1"/>
</dbReference>
<dbReference type="NCBIfam" id="TIGR00335">
    <property type="entry name" value="primase_sml"/>
    <property type="match status" value="1"/>
</dbReference>
<dbReference type="GO" id="GO:1990077">
    <property type="term" value="C:primosome complex"/>
    <property type="evidence" value="ECO:0007669"/>
    <property type="project" value="UniProtKB-KW"/>
</dbReference>
<keyword evidence="3 11" id="KW-0639">Primosome</keyword>
<keyword evidence="10 11" id="KW-0464">Manganese</keyword>
<evidence type="ECO:0000256" key="2">
    <source>
        <dbReference type="ARBA" id="ARBA00022478"/>
    </source>
</evidence>
<comment type="function">
    <text evidence="11">Catalytic subunit of DNA primase, an RNA polymerase that catalyzes the synthesis of short RNA molecules used as primers for DNA polymerase during DNA replication. The small subunit contains the primase catalytic core and has DNA synthesis activity on its own. Binding to the large subunit stabilizes and modulates the activity, increasing the rate of DNA synthesis while decreasing the length of the DNA fragments, and conferring RNA synthesis capability. The DNA polymerase activity may enable DNA primase to also catalyze primer extension after primer synthesis. May also play a role in DNA repair.</text>
</comment>
<dbReference type="GO" id="GO:0003899">
    <property type="term" value="F:DNA-directed RNA polymerase activity"/>
    <property type="evidence" value="ECO:0007669"/>
    <property type="project" value="UniProtKB-UniRule"/>
</dbReference>
<keyword evidence="7 11" id="KW-0479">Metal-binding</keyword>
<keyword evidence="2 11" id="KW-0240">DNA-directed RNA polymerase</keyword>
<dbReference type="GO" id="GO:0000428">
    <property type="term" value="C:DNA-directed RNA polymerase complex"/>
    <property type="evidence" value="ECO:0007669"/>
    <property type="project" value="UniProtKB-KW"/>
</dbReference>
<dbReference type="EMBL" id="LNGD01000005">
    <property type="protein sequence ID" value="KYC54119.1"/>
    <property type="molecule type" value="Genomic_DNA"/>
</dbReference>
<evidence type="ECO:0000256" key="5">
    <source>
        <dbReference type="ARBA" id="ARBA00022695"/>
    </source>
</evidence>
<accession>A0A150JA51</accession>
<dbReference type="AlphaFoldDB" id="A0A150JA51"/>
<evidence type="ECO:0000256" key="7">
    <source>
        <dbReference type="ARBA" id="ARBA00022723"/>
    </source>
</evidence>
<comment type="cofactor">
    <cofactor evidence="11">
        <name>Mg(2+)</name>
        <dbReference type="ChEBI" id="CHEBI:18420"/>
    </cofactor>
    <cofactor evidence="11">
        <name>Mn(2+)</name>
        <dbReference type="ChEBI" id="CHEBI:29035"/>
    </cofactor>
</comment>
<dbReference type="GO" id="GO:0046872">
    <property type="term" value="F:metal ion binding"/>
    <property type="evidence" value="ECO:0007669"/>
    <property type="project" value="UniProtKB-KW"/>
</dbReference>
<dbReference type="InterPro" id="IPR002755">
    <property type="entry name" value="DNA_primase_S"/>
</dbReference>
<evidence type="ECO:0000256" key="1">
    <source>
        <dbReference type="ARBA" id="ARBA00009762"/>
    </source>
</evidence>
<evidence type="ECO:0000256" key="9">
    <source>
        <dbReference type="ARBA" id="ARBA00023163"/>
    </source>
</evidence>
<feature type="active site" evidence="11">
    <location>
        <position position="264"/>
    </location>
</feature>
<dbReference type="EC" id="2.7.7.-" evidence="11"/>
<protein>
    <recommendedName>
        <fullName evidence="11">DNA primase small subunit PriS</fullName>
        <ecNumber evidence="11">2.7.7.-</ecNumber>
    </recommendedName>
</protein>
<comment type="function">
    <text evidence="13">RNA polymerase that catalyzes the synthesis of short RNA molecules used as primers for DNA polymerase during DNA replication.</text>
</comment>
<gene>
    <name evidence="11 14" type="primary">priS</name>
    <name evidence="14" type="ORF">AMQ74_00172</name>
</gene>
<dbReference type="PATRIC" id="fig|1705564.3.peg.170"/>
<keyword evidence="6 11" id="KW-0235">DNA replication</keyword>
<proteinExistence type="inferred from homology"/>
<evidence type="ECO:0000256" key="4">
    <source>
        <dbReference type="ARBA" id="ARBA00022679"/>
    </source>
</evidence>
<dbReference type="Proteomes" id="UP000075578">
    <property type="component" value="Unassembled WGS sequence"/>
</dbReference>
<evidence type="ECO:0000313" key="14">
    <source>
        <dbReference type="EMBL" id="KYC54119.1"/>
    </source>
</evidence>
<dbReference type="CDD" id="cd04860">
    <property type="entry name" value="AE_Prim_S"/>
    <property type="match status" value="1"/>
</dbReference>
<keyword evidence="8 11" id="KW-0460">Magnesium</keyword>
<dbReference type="GO" id="GO:0006269">
    <property type="term" value="P:DNA replication, synthesis of primer"/>
    <property type="evidence" value="ECO:0007669"/>
    <property type="project" value="UniProtKB-UniRule"/>
</dbReference>
<evidence type="ECO:0000256" key="8">
    <source>
        <dbReference type="ARBA" id="ARBA00022842"/>
    </source>
</evidence>
<dbReference type="InterPro" id="IPR023639">
    <property type="entry name" value="DNA_primase_ssu_PriS"/>
</dbReference>
<keyword evidence="4 11" id="KW-0808">Transferase</keyword>
<sequence>MEFKEASLRERKLYYHEEWNKNDVPEFIIDRIHEREFAFDHDGNGYNDRYKEFKTVDLFADFLVKNFPYAVCTSVSFYSNPKNREEWKGAELVFDIDAKDLAVKSCYCKEGQVCEKCLTEAKEIVLNIKDTLIGDLGVKYLSLVYSGRGYHLRVYDNEVLSLERRSEILEYVTGSKRPKEQIMFLSHGYPAVYRKMFVLTFKKMKENDLPFNKKVVDNLLTEKDIIISKILNCNPNYLDLKGIGDKTKNEFLTHIEKINASLVDGKVTVDVKRILRLPSTLHSKVSMKCVEIKNIENFDPLKDAVPKFVFERKD</sequence>
<evidence type="ECO:0000256" key="12">
    <source>
        <dbReference type="RuleBase" id="RU003514"/>
    </source>
</evidence>
<comment type="caution">
    <text evidence="14">The sequence shown here is derived from an EMBL/GenBank/DDBJ whole genome shotgun (WGS) entry which is preliminary data.</text>
</comment>
<evidence type="ECO:0000256" key="11">
    <source>
        <dbReference type="HAMAP-Rule" id="MF_00700"/>
    </source>
</evidence>
<keyword evidence="5 11" id="KW-0548">Nucleotidyltransferase</keyword>
<evidence type="ECO:0000313" key="15">
    <source>
        <dbReference type="Proteomes" id="UP000075578"/>
    </source>
</evidence>
<name>A0A150JA51_9EURY</name>
<evidence type="ECO:0000256" key="10">
    <source>
        <dbReference type="ARBA" id="ARBA00023211"/>
    </source>
</evidence>
<reference evidence="14 15" key="1">
    <citation type="journal article" date="2016" name="ISME J.">
        <title>Chasing the elusive Euryarchaeota class WSA2: genomes reveal a uniquely fastidious methyl-reducing methanogen.</title>
        <authorList>
            <person name="Nobu M.K."/>
            <person name="Narihiro T."/>
            <person name="Kuroda K."/>
            <person name="Mei R."/>
            <person name="Liu W.T."/>
        </authorList>
    </citation>
    <scope>NUCLEOTIDE SEQUENCE [LARGE SCALE GENOMIC DNA]</scope>
    <source>
        <strain evidence="14">U1lsi0528_Bin089</strain>
    </source>
</reference>
<dbReference type="PANTHER" id="PTHR10536">
    <property type="entry name" value="DNA PRIMASE SMALL SUBUNIT"/>
    <property type="match status" value="1"/>
</dbReference>
<feature type="active site" evidence="11">
    <location>
        <position position="95"/>
    </location>
</feature>